<dbReference type="Proteomes" id="UP000887566">
    <property type="component" value="Unplaced"/>
</dbReference>
<protein>
    <submittedName>
        <fullName evidence="2">Uncharacterized protein</fullName>
    </submittedName>
</protein>
<accession>A0A914WF61</accession>
<reference evidence="2" key="1">
    <citation type="submission" date="2022-11" db="UniProtKB">
        <authorList>
            <consortium name="WormBaseParasite"/>
        </authorList>
    </citation>
    <scope>IDENTIFICATION</scope>
</reference>
<organism evidence="1 2">
    <name type="scientific">Plectus sambesii</name>
    <dbReference type="NCBI Taxonomy" id="2011161"/>
    <lineage>
        <taxon>Eukaryota</taxon>
        <taxon>Metazoa</taxon>
        <taxon>Ecdysozoa</taxon>
        <taxon>Nematoda</taxon>
        <taxon>Chromadorea</taxon>
        <taxon>Plectida</taxon>
        <taxon>Plectina</taxon>
        <taxon>Plectoidea</taxon>
        <taxon>Plectidae</taxon>
        <taxon>Plectus</taxon>
    </lineage>
</organism>
<dbReference type="AlphaFoldDB" id="A0A914WF61"/>
<evidence type="ECO:0000313" key="2">
    <source>
        <dbReference type="WBParaSite" id="PSAMB.scaffold3994size16095.g23118.t1"/>
    </source>
</evidence>
<keyword evidence="1" id="KW-1185">Reference proteome</keyword>
<evidence type="ECO:0000313" key="1">
    <source>
        <dbReference type="Proteomes" id="UP000887566"/>
    </source>
</evidence>
<proteinExistence type="predicted"/>
<sequence>MTSTMRGIQSVSPGPLAHRRNCWRADRRTTFIAKYSRNSIEWARRWDRRAAKTLASGVLGADTLARRQGRALYPGRLTHSEWKVATTTQTLPPPPRKNSYQSCANANSSYSQLFDLGL</sequence>
<name>A0A914WF61_9BILA</name>
<dbReference type="WBParaSite" id="PSAMB.scaffold3994size16095.g23118.t1">
    <property type="protein sequence ID" value="PSAMB.scaffold3994size16095.g23118.t1"/>
    <property type="gene ID" value="PSAMB.scaffold3994size16095.g23118"/>
</dbReference>